<evidence type="ECO:0000313" key="4">
    <source>
        <dbReference type="Proteomes" id="UP000199350"/>
    </source>
</evidence>
<feature type="region of interest" description="Disordered" evidence="1">
    <location>
        <begin position="29"/>
        <end position="55"/>
    </location>
</feature>
<proteinExistence type="predicted"/>
<feature type="chain" id="PRO_5038434751" evidence="2">
    <location>
        <begin position="29"/>
        <end position="249"/>
    </location>
</feature>
<keyword evidence="2" id="KW-0732">Signal</keyword>
<dbReference type="EMBL" id="LT629700">
    <property type="protein sequence ID" value="SDL85136.1"/>
    <property type="molecule type" value="Genomic_DNA"/>
</dbReference>
<evidence type="ECO:0000313" key="3">
    <source>
        <dbReference type="EMBL" id="SDL85136.1"/>
    </source>
</evidence>
<organism evidence="3 4">
    <name type="scientific">Corynebacterium mycetoides</name>
    <dbReference type="NCBI Taxonomy" id="38302"/>
    <lineage>
        <taxon>Bacteria</taxon>
        <taxon>Bacillati</taxon>
        <taxon>Actinomycetota</taxon>
        <taxon>Actinomycetes</taxon>
        <taxon>Mycobacteriales</taxon>
        <taxon>Corynebacteriaceae</taxon>
        <taxon>Corynebacterium</taxon>
    </lineage>
</organism>
<dbReference type="Proteomes" id="UP000199350">
    <property type="component" value="Chromosome I"/>
</dbReference>
<keyword evidence="4" id="KW-1185">Reference proteome</keyword>
<dbReference type="STRING" id="38302.SAMN04488535_0995"/>
<sequence length="249" mass="24749">MHTRATRRASLTAALILFSAALPAAAQAEDPAAEGPAGETCATSTGAGADIQPAPDNSAAAAAAAMEQIQAGAITLHNNALDVDQASAYSITTEGERFDAVTIPVAGEFSRTSNVTVVFNGAGEVVRYSETLVDKADNGKFRVRVFNDGAQVKDETTDLDYMNDDELTAASQVDPNQPTVTTYGVGSTVACLAAVAGIGGPIAYLIASACAGSCAGVATGVGAAICAACIGGYATLGAGGMTAAASCFK</sequence>
<feature type="compositionally biased region" description="Low complexity" evidence="1">
    <location>
        <begin position="29"/>
        <end position="39"/>
    </location>
</feature>
<accession>A0A1G9NF13</accession>
<feature type="signal peptide" evidence="2">
    <location>
        <begin position="1"/>
        <end position="28"/>
    </location>
</feature>
<dbReference type="RefSeq" id="WP_092149560.1">
    <property type="nucleotide sequence ID" value="NZ_LT629700.1"/>
</dbReference>
<evidence type="ECO:0000256" key="2">
    <source>
        <dbReference type="SAM" id="SignalP"/>
    </source>
</evidence>
<protein>
    <submittedName>
        <fullName evidence="3">Uncharacterized protein</fullName>
    </submittedName>
</protein>
<gene>
    <name evidence="3" type="ORF">SAMN04488535_0995</name>
</gene>
<dbReference type="OrthoDB" id="9973758at2"/>
<dbReference type="AlphaFoldDB" id="A0A1G9NF13"/>
<reference evidence="4" key="1">
    <citation type="submission" date="2016-10" db="EMBL/GenBank/DDBJ databases">
        <authorList>
            <person name="Varghese N."/>
            <person name="Submissions S."/>
        </authorList>
    </citation>
    <scope>NUCLEOTIDE SEQUENCE [LARGE SCALE GENOMIC DNA]</scope>
    <source>
        <strain evidence="4">DSM 20632</strain>
    </source>
</reference>
<name>A0A1G9NF13_9CORY</name>
<evidence type="ECO:0000256" key="1">
    <source>
        <dbReference type="SAM" id="MobiDB-lite"/>
    </source>
</evidence>